<organism evidence="2 3">
    <name type="scientific">Schizothecium vesticola</name>
    <dbReference type="NCBI Taxonomy" id="314040"/>
    <lineage>
        <taxon>Eukaryota</taxon>
        <taxon>Fungi</taxon>
        <taxon>Dikarya</taxon>
        <taxon>Ascomycota</taxon>
        <taxon>Pezizomycotina</taxon>
        <taxon>Sordariomycetes</taxon>
        <taxon>Sordariomycetidae</taxon>
        <taxon>Sordariales</taxon>
        <taxon>Schizotheciaceae</taxon>
        <taxon>Schizothecium</taxon>
    </lineage>
</organism>
<evidence type="ECO:0000313" key="2">
    <source>
        <dbReference type="EMBL" id="KAK0749059.1"/>
    </source>
</evidence>
<sequence length="260" mass="28390">MFSFAGAGDQRASPQSATAMFRRPGTLLLISDGIFLSTGFCFVGIHMQTLTQPQTQHGCTLQSIDYRGRLRDEQQTPDFGDDEPLGTPSSQPQSSPLDPLPLPLPELRGCRSGGWNPCPSHHQLPASRLTTLDDDGARPGGFGLPFFTSKLPARACWLAGDSTAAKRPQARQAVHKMRAGAVPLRCVRRRLSGRLSCCARQTMPAVSQASSRPLARGRGMWSWRRRVSRPATLLSRQQHLCNVRGAVPPFHAQESSRLGL</sequence>
<comment type="caution">
    <text evidence="2">The sequence shown here is derived from an EMBL/GenBank/DDBJ whole genome shotgun (WGS) entry which is preliminary data.</text>
</comment>
<accession>A0AA40F0S7</accession>
<gene>
    <name evidence="2" type="ORF">B0T18DRAFT_459801</name>
</gene>
<dbReference type="AlphaFoldDB" id="A0AA40F0S7"/>
<feature type="compositionally biased region" description="Low complexity" evidence="1">
    <location>
        <begin position="88"/>
        <end position="97"/>
    </location>
</feature>
<dbReference type="Proteomes" id="UP001172155">
    <property type="component" value="Unassembled WGS sequence"/>
</dbReference>
<feature type="region of interest" description="Disordered" evidence="1">
    <location>
        <begin position="73"/>
        <end position="103"/>
    </location>
</feature>
<dbReference type="EMBL" id="JAUKUD010000003">
    <property type="protein sequence ID" value="KAK0749059.1"/>
    <property type="molecule type" value="Genomic_DNA"/>
</dbReference>
<keyword evidence="3" id="KW-1185">Reference proteome</keyword>
<reference evidence="2" key="1">
    <citation type="submission" date="2023-06" db="EMBL/GenBank/DDBJ databases">
        <title>Genome-scale phylogeny and comparative genomics of the fungal order Sordariales.</title>
        <authorList>
            <consortium name="Lawrence Berkeley National Laboratory"/>
            <person name="Hensen N."/>
            <person name="Bonometti L."/>
            <person name="Westerberg I."/>
            <person name="Brannstrom I.O."/>
            <person name="Guillou S."/>
            <person name="Cros-Aarteil S."/>
            <person name="Calhoun S."/>
            <person name="Haridas S."/>
            <person name="Kuo A."/>
            <person name="Mondo S."/>
            <person name="Pangilinan J."/>
            <person name="Riley R."/>
            <person name="LaButti K."/>
            <person name="Andreopoulos B."/>
            <person name="Lipzen A."/>
            <person name="Chen C."/>
            <person name="Yanf M."/>
            <person name="Daum C."/>
            <person name="Ng V."/>
            <person name="Clum A."/>
            <person name="Steindorff A."/>
            <person name="Ohm R."/>
            <person name="Martin F."/>
            <person name="Silar P."/>
            <person name="Natvig D."/>
            <person name="Lalanne C."/>
            <person name="Gautier V."/>
            <person name="Ament-velasquez S.L."/>
            <person name="Kruys A."/>
            <person name="Hutchinson M.I."/>
            <person name="Powell A.J."/>
            <person name="Barry K."/>
            <person name="Miller A.N."/>
            <person name="Grigoriev I.V."/>
            <person name="Debuchy R."/>
            <person name="Gladieux P."/>
            <person name="Thoren M.H."/>
            <person name="Johannesson H."/>
        </authorList>
    </citation>
    <scope>NUCLEOTIDE SEQUENCE</scope>
    <source>
        <strain evidence="2">SMH3187-1</strain>
    </source>
</reference>
<proteinExistence type="predicted"/>
<name>A0AA40F0S7_9PEZI</name>
<evidence type="ECO:0000256" key="1">
    <source>
        <dbReference type="SAM" id="MobiDB-lite"/>
    </source>
</evidence>
<feature type="non-terminal residue" evidence="2">
    <location>
        <position position="1"/>
    </location>
</feature>
<evidence type="ECO:0000313" key="3">
    <source>
        <dbReference type="Proteomes" id="UP001172155"/>
    </source>
</evidence>
<protein>
    <submittedName>
        <fullName evidence="2">Uncharacterized protein</fullName>
    </submittedName>
</protein>